<gene>
    <name evidence="1" type="ORF">SAMN04488068_1585</name>
</gene>
<dbReference type="GO" id="GO:0009055">
    <property type="term" value="F:electron transfer activity"/>
    <property type="evidence" value="ECO:0007669"/>
    <property type="project" value="InterPro"/>
</dbReference>
<dbReference type="RefSeq" id="WP_072896255.1">
    <property type="nucleotide sequence ID" value="NZ_FQWZ01000003.1"/>
</dbReference>
<sequence length="113" mass="11974">MAAPRGSTSTRVGLIQCVALIAGVALVVFAQPGRAESSPPSPLAQMCRTCHAEAQAEFAFGASLDSLDANTIFDRLRVYRSRSDDGSVMPRFARGMSDQTMQQLAAELGRSAP</sequence>
<accession>A0A1M5N1R3</accession>
<reference evidence="1 2" key="1">
    <citation type="submission" date="2016-11" db="EMBL/GenBank/DDBJ databases">
        <authorList>
            <person name="Jaros S."/>
            <person name="Januszkiewicz K."/>
            <person name="Wedrychowicz H."/>
        </authorList>
    </citation>
    <scope>NUCLEOTIDE SEQUENCE [LARGE SCALE GENOMIC DNA]</scope>
    <source>
        <strain evidence="1 2">CGMCC 1.7049</strain>
    </source>
</reference>
<dbReference type="Proteomes" id="UP000199758">
    <property type="component" value="Unassembled WGS sequence"/>
</dbReference>
<dbReference type="GO" id="GO:0020037">
    <property type="term" value="F:heme binding"/>
    <property type="evidence" value="ECO:0007669"/>
    <property type="project" value="InterPro"/>
</dbReference>
<dbReference type="Gene3D" id="1.10.760.10">
    <property type="entry name" value="Cytochrome c-like domain"/>
    <property type="match status" value="1"/>
</dbReference>
<dbReference type="OrthoDB" id="188778at2"/>
<dbReference type="InterPro" id="IPR036909">
    <property type="entry name" value="Cyt_c-like_dom_sf"/>
</dbReference>
<name>A0A1M5N1R3_9GAMM</name>
<organism evidence="1 2">
    <name type="scientific">Hydrocarboniphaga daqingensis</name>
    <dbReference type="NCBI Taxonomy" id="490188"/>
    <lineage>
        <taxon>Bacteria</taxon>
        <taxon>Pseudomonadati</taxon>
        <taxon>Pseudomonadota</taxon>
        <taxon>Gammaproteobacteria</taxon>
        <taxon>Nevskiales</taxon>
        <taxon>Nevskiaceae</taxon>
        <taxon>Hydrocarboniphaga</taxon>
    </lineage>
</organism>
<proteinExistence type="predicted"/>
<evidence type="ECO:0000313" key="1">
    <source>
        <dbReference type="EMBL" id="SHG83498.1"/>
    </source>
</evidence>
<keyword evidence="2" id="KW-1185">Reference proteome</keyword>
<dbReference type="SUPFAM" id="SSF46626">
    <property type="entry name" value="Cytochrome c"/>
    <property type="match status" value="1"/>
</dbReference>
<dbReference type="EMBL" id="FQWZ01000003">
    <property type="protein sequence ID" value="SHG83498.1"/>
    <property type="molecule type" value="Genomic_DNA"/>
</dbReference>
<protein>
    <submittedName>
        <fullName evidence="1">Cytochrome c553</fullName>
    </submittedName>
</protein>
<evidence type="ECO:0000313" key="2">
    <source>
        <dbReference type="Proteomes" id="UP000199758"/>
    </source>
</evidence>
<dbReference type="AlphaFoldDB" id="A0A1M5N1R3"/>
<dbReference type="STRING" id="490188.SAMN04488068_1585"/>